<accession>A0A6J1J6D7</accession>
<dbReference type="KEGG" id="cmax:111483864"/>
<feature type="compositionally biased region" description="Basic residues" evidence="1">
    <location>
        <begin position="348"/>
        <end position="358"/>
    </location>
</feature>
<evidence type="ECO:0000256" key="1">
    <source>
        <dbReference type="SAM" id="MobiDB-lite"/>
    </source>
</evidence>
<sequence length="364" mass="40547">MLLEEGDEAADRKLYPCKTLNMNSSPLCNRSNQVGYSRTGHYIPRECSKAQMCLQKILYIISSVPRQESCADLQIGKLDLNRNVSGGGGFRTDFNLRFGAFTEEEDQESVAFVENREGGGGSGSVDAVPVTGSATEKCSVGDGENAKCSESPVAETEKYEVEEHAMEIPERSQIAEFHTQRGDAENIRLDENKSEKTVEEEEGKELKPTGSSVDRSDDMKAETVPFRGAKCQSGGDCLGLLIEAARLIFGDIGENEFDTESTQEENESNSELDIKDPSQLEKVISESHSSEPKRKLEGNWMVMNLVRDIDDRSPLVRSKRGRSQVLPCRYKDSVLEPWRSQPLSSKVKVSRRQRRSSRRSTTTK</sequence>
<evidence type="ECO:0000313" key="3">
    <source>
        <dbReference type="RefSeq" id="XP_022985997.1"/>
    </source>
</evidence>
<dbReference type="GeneID" id="111483864"/>
<organism evidence="2 3">
    <name type="scientific">Cucurbita maxima</name>
    <name type="common">Pumpkin</name>
    <name type="synonym">Winter squash</name>
    <dbReference type="NCBI Taxonomy" id="3661"/>
    <lineage>
        <taxon>Eukaryota</taxon>
        <taxon>Viridiplantae</taxon>
        <taxon>Streptophyta</taxon>
        <taxon>Embryophyta</taxon>
        <taxon>Tracheophyta</taxon>
        <taxon>Spermatophyta</taxon>
        <taxon>Magnoliopsida</taxon>
        <taxon>eudicotyledons</taxon>
        <taxon>Gunneridae</taxon>
        <taxon>Pentapetalae</taxon>
        <taxon>rosids</taxon>
        <taxon>fabids</taxon>
        <taxon>Cucurbitales</taxon>
        <taxon>Cucurbitaceae</taxon>
        <taxon>Cucurbiteae</taxon>
        <taxon>Cucurbita</taxon>
    </lineage>
</organism>
<dbReference type="Proteomes" id="UP000504608">
    <property type="component" value="Unplaced"/>
</dbReference>
<feature type="compositionally biased region" description="Acidic residues" evidence="1">
    <location>
        <begin position="257"/>
        <end position="270"/>
    </location>
</feature>
<proteinExistence type="predicted"/>
<feature type="region of interest" description="Disordered" evidence="1">
    <location>
        <begin position="178"/>
        <end position="219"/>
    </location>
</feature>
<dbReference type="RefSeq" id="XP_022985997.1">
    <property type="nucleotide sequence ID" value="XM_023130229.1"/>
</dbReference>
<feature type="compositionally biased region" description="Basic and acidic residues" evidence="1">
    <location>
        <begin position="178"/>
        <end position="197"/>
    </location>
</feature>
<feature type="region of interest" description="Disordered" evidence="1">
    <location>
        <begin position="257"/>
        <end position="297"/>
    </location>
</feature>
<feature type="compositionally biased region" description="Basic and acidic residues" evidence="1">
    <location>
        <begin position="272"/>
        <end position="297"/>
    </location>
</feature>
<feature type="region of interest" description="Disordered" evidence="1">
    <location>
        <begin position="341"/>
        <end position="364"/>
    </location>
</feature>
<dbReference type="AlphaFoldDB" id="A0A6J1J6D7"/>
<dbReference type="OrthoDB" id="1937665at2759"/>
<keyword evidence="2" id="KW-1185">Reference proteome</keyword>
<gene>
    <name evidence="3" type="primary">LOC111483864</name>
</gene>
<evidence type="ECO:0000313" key="2">
    <source>
        <dbReference type="Proteomes" id="UP000504608"/>
    </source>
</evidence>
<reference evidence="3" key="1">
    <citation type="submission" date="2025-08" db="UniProtKB">
        <authorList>
            <consortium name="RefSeq"/>
        </authorList>
    </citation>
    <scope>IDENTIFICATION</scope>
    <source>
        <tissue evidence="3">Young leaves</tissue>
    </source>
</reference>
<name>A0A6J1J6D7_CUCMA</name>
<protein>
    <submittedName>
        <fullName evidence="3">Uncharacterized protein LOC111483864 isoform X1</fullName>
    </submittedName>
</protein>
<feature type="region of interest" description="Disordered" evidence="1">
    <location>
        <begin position="135"/>
        <end position="154"/>
    </location>
</feature>